<evidence type="ECO:0000313" key="2">
    <source>
        <dbReference type="EMBL" id="ORW12876.1"/>
    </source>
</evidence>
<feature type="domain" description="DUF732" evidence="1">
    <location>
        <begin position="6"/>
        <end position="84"/>
    </location>
</feature>
<organism evidence="2 3">
    <name type="scientific">Mycolicibacter longobardus</name>
    <dbReference type="NCBI Taxonomy" id="1108812"/>
    <lineage>
        <taxon>Bacteria</taxon>
        <taxon>Bacillati</taxon>
        <taxon>Actinomycetota</taxon>
        <taxon>Actinomycetes</taxon>
        <taxon>Mycobacteriales</taxon>
        <taxon>Mycobacteriaceae</taxon>
        <taxon>Mycolicibacter</taxon>
    </lineage>
</organism>
<protein>
    <recommendedName>
        <fullName evidence="1">DUF732 domain-containing protein</fullName>
    </recommendedName>
</protein>
<reference evidence="2 3" key="1">
    <citation type="submission" date="2016-01" db="EMBL/GenBank/DDBJ databases">
        <title>The new phylogeny of the genus Mycobacterium.</title>
        <authorList>
            <person name="Tarcisio F."/>
            <person name="Conor M."/>
            <person name="Antonella G."/>
            <person name="Elisabetta G."/>
            <person name="Giulia F.S."/>
            <person name="Sara T."/>
            <person name="Anna F."/>
            <person name="Clotilde B."/>
            <person name="Roberto B."/>
            <person name="Veronica D.S."/>
            <person name="Fabio R."/>
            <person name="Monica P."/>
            <person name="Olivier J."/>
            <person name="Enrico T."/>
            <person name="Nicola S."/>
        </authorList>
    </citation>
    <scope>NUCLEOTIDE SEQUENCE [LARGE SCALE GENOMIC DNA]</scope>
    <source>
        <strain evidence="2 3">DSM 45394</strain>
    </source>
</reference>
<sequence>MADNADSKFLNGLSYLRDTGFDVKDYNRGELIATGHLVCNLFDQGKDSPTVTGAVVGKLNMWGVRNPSYNATWIVKGATSSYCPAHNAKTGPI</sequence>
<keyword evidence="3" id="KW-1185">Reference proteome</keyword>
<dbReference type="EMBL" id="LQPG01000010">
    <property type="protein sequence ID" value="ORW12876.1"/>
    <property type="molecule type" value="Genomic_DNA"/>
</dbReference>
<accession>A0A1X1YP29</accession>
<proteinExistence type="predicted"/>
<dbReference type="AlphaFoldDB" id="A0A1X1YP29"/>
<evidence type="ECO:0000313" key="3">
    <source>
        <dbReference type="Proteomes" id="UP000193866"/>
    </source>
</evidence>
<gene>
    <name evidence="2" type="ORF">AWC16_06950</name>
</gene>
<dbReference type="Proteomes" id="UP000193866">
    <property type="component" value="Unassembled WGS sequence"/>
</dbReference>
<comment type="caution">
    <text evidence="2">The sequence shown here is derived from an EMBL/GenBank/DDBJ whole genome shotgun (WGS) entry which is preliminary data.</text>
</comment>
<evidence type="ECO:0000259" key="1">
    <source>
        <dbReference type="Pfam" id="PF05305"/>
    </source>
</evidence>
<dbReference type="InterPro" id="IPR007969">
    <property type="entry name" value="DUF732"/>
</dbReference>
<name>A0A1X1YP29_9MYCO</name>
<dbReference type="Pfam" id="PF05305">
    <property type="entry name" value="DUF732"/>
    <property type="match status" value="1"/>
</dbReference>